<dbReference type="EMBL" id="BART01026217">
    <property type="protein sequence ID" value="GAG94222.1"/>
    <property type="molecule type" value="Genomic_DNA"/>
</dbReference>
<accession>X1CML4</accession>
<dbReference type="AlphaFoldDB" id="X1CML4"/>
<proteinExistence type="predicted"/>
<reference evidence="1" key="1">
    <citation type="journal article" date="2014" name="Front. Microbiol.">
        <title>High frequency of phylogenetically diverse reductive dehalogenase-homologous genes in deep subseafloor sedimentary metagenomes.</title>
        <authorList>
            <person name="Kawai M."/>
            <person name="Futagami T."/>
            <person name="Toyoda A."/>
            <person name="Takaki Y."/>
            <person name="Nishi S."/>
            <person name="Hori S."/>
            <person name="Arai W."/>
            <person name="Tsubouchi T."/>
            <person name="Morono Y."/>
            <person name="Uchiyama I."/>
            <person name="Ito T."/>
            <person name="Fujiyama A."/>
            <person name="Inagaki F."/>
            <person name="Takami H."/>
        </authorList>
    </citation>
    <scope>NUCLEOTIDE SEQUENCE</scope>
    <source>
        <strain evidence="1">Expedition CK06-06</strain>
    </source>
</reference>
<evidence type="ECO:0000313" key="1">
    <source>
        <dbReference type="EMBL" id="GAG94222.1"/>
    </source>
</evidence>
<comment type="caution">
    <text evidence="1">The sequence shown here is derived from an EMBL/GenBank/DDBJ whole genome shotgun (WGS) entry which is preliminary data.</text>
</comment>
<organism evidence="1">
    <name type="scientific">marine sediment metagenome</name>
    <dbReference type="NCBI Taxonomy" id="412755"/>
    <lineage>
        <taxon>unclassified sequences</taxon>
        <taxon>metagenomes</taxon>
        <taxon>ecological metagenomes</taxon>
    </lineage>
</organism>
<sequence length="238" mass="25428">ELRVENSQGSVARTTSTAEIGTKQWIRLRPDDATYSFDAGLNGTPVWADDGIETSITIGDSVAATDQPSESLIKSILIEGITWGDVDSIHLDVRVGTVEPASADGFKVGMIIGDSNVPTTYSGLTTLSKIGSTSTTWTMDTKPGNDAWTMTGTGTNYNAILTVVNMARTTATFKSTYAARYAVNYGASAGAHRDGFFTEDMATTDPVHLGMLVNRSTGGSGPEEATFQFRYKIMKKRA</sequence>
<feature type="non-terminal residue" evidence="1">
    <location>
        <position position="1"/>
    </location>
</feature>
<gene>
    <name evidence="1" type="ORF">S01H4_46832</name>
</gene>
<protein>
    <submittedName>
        <fullName evidence="1">Uncharacterized protein</fullName>
    </submittedName>
</protein>
<name>X1CML4_9ZZZZ</name>